<name>A0A6C0IJF6_9ZZZZ</name>
<dbReference type="AlphaFoldDB" id="A0A6C0IJF6"/>
<sequence length="229" mass="26848">MHYQNLKLVNKDIKCGLKRYLFRRKCKKTNVMFFENKYVPTDIQMYICSFLSVRDAFAVKFTGATTNISKYRNTLEKMKLSQLRDLPYVFSYRWETYNSKQSCMIRVIKSSKKKDLIDKIVNNIDLLSKHFKEYTISKGTVQSIKAGFALQDAITNEALKEKLCCNMFTHGTVCSIFYDPCYIPTEYVPEYLRIFKIINTYADDLEKKTMKKKIERKKPVSKKGNAGSN</sequence>
<accession>A0A6C0IJF6</accession>
<organism evidence="1">
    <name type="scientific">viral metagenome</name>
    <dbReference type="NCBI Taxonomy" id="1070528"/>
    <lineage>
        <taxon>unclassified sequences</taxon>
        <taxon>metagenomes</taxon>
        <taxon>organismal metagenomes</taxon>
    </lineage>
</organism>
<dbReference type="EMBL" id="MN740200">
    <property type="protein sequence ID" value="QHT93102.1"/>
    <property type="molecule type" value="Genomic_DNA"/>
</dbReference>
<reference evidence="1" key="1">
    <citation type="journal article" date="2020" name="Nature">
        <title>Giant virus diversity and host interactions through global metagenomics.</title>
        <authorList>
            <person name="Schulz F."/>
            <person name="Roux S."/>
            <person name="Paez-Espino D."/>
            <person name="Jungbluth S."/>
            <person name="Walsh D.A."/>
            <person name="Denef V.J."/>
            <person name="McMahon K.D."/>
            <person name="Konstantinidis K.T."/>
            <person name="Eloe-Fadrosh E.A."/>
            <person name="Kyrpides N.C."/>
            <person name="Woyke T."/>
        </authorList>
    </citation>
    <scope>NUCLEOTIDE SEQUENCE</scope>
    <source>
        <strain evidence="1">GVMAG-M-3300023210-19</strain>
    </source>
</reference>
<evidence type="ECO:0000313" key="1">
    <source>
        <dbReference type="EMBL" id="QHT93102.1"/>
    </source>
</evidence>
<proteinExistence type="predicted"/>
<protein>
    <submittedName>
        <fullName evidence="1">Uncharacterized protein</fullName>
    </submittedName>
</protein>